<feature type="binding site" evidence="12">
    <location>
        <position position="203"/>
    </location>
    <ligand>
        <name>Mn(2+)</name>
        <dbReference type="ChEBI" id="CHEBI:29035"/>
        <label>1</label>
    </ligand>
</feature>
<organism evidence="15">
    <name type="scientific">uncultured Desulfobacteraceae bacterium</name>
    <dbReference type="NCBI Taxonomy" id="218296"/>
    <lineage>
        <taxon>Bacteria</taxon>
        <taxon>Pseudomonadati</taxon>
        <taxon>Thermodesulfobacteriota</taxon>
        <taxon>Desulfobacteria</taxon>
        <taxon>Desulfobacterales</taxon>
        <taxon>Desulfobacteraceae</taxon>
        <taxon>environmental samples</taxon>
    </lineage>
</organism>
<sequence>MGNMKIVPMDAYRWKIPRSGAMRVPGIIYADESLLKDIQKDEALKQVANVASLPGVVKSSLAMPDIHWGYGFPIGGVAAFDCDDGIISPGGVGYDINCGVRLAATFLEEKDISKLREKLADALWQNIPAGMGVSGPVKLTVKEQKKVLARGSEWAVERGYGTASDLEATEDGGRMAGADPDEPGPRAMKRGLKQLGTLGSGNHFLEVGVVDRVFDSRTARAFHLFENQVVIMLHSGSRGFGHQVCDDFLRAMSRRQAKKKEFDLPDRQLACAPVGSAAGLRYYAAMACAANYAWANRQILMSGAGDVFLKTLGISPRDFGMRLVYDVCHNMAKKEDHVVDGKKRRLCVHRKGATRALPPGHEGLCEPYRDFGQPILIPGDMGSGSYVMAGRRRAADETFASACHGAGRALSRNACRKAVRGRAIHRELAEKGVAVRWTGRLTLAEEAPEAYKDISRVAEVVHGSGIAGKVARIRPVIAIKG</sequence>
<dbReference type="InterPro" id="IPR001233">
    <property type="entry name" value="RtcB"/>
</dbReference>
<keyword evidence="7 12" id="KW-0464">Manganese</keyword>
<evidence type="ECO:0000256" key="14">
    <source>
        <dbReference type="SAM" id="MobiDB-lite"/>
    </source>
</evidence>
<dbReference type="Gene3D" id="3.90.1860.10">
    <property type="entry name" value="tRNA-splicing ligase RtcB"/>
    <property type="match status" value="1"/>
</dbReference>
<dbReference type="InterPro" id="IPR036025">
    <property type="entry name" value="RtcB-like_sf"/>
</dbReference>
<feature type="binding site" evidence="12">
    <location>
        <position position="234"/>
    </location>
    <ligand>
        <name>Mn(2+)</name>
        <dbReference type="ChEBI" id="CHEBI:29035"/>
        <label>2</label>
    </ligand>
</feature>
<dbReference type="GO" id="GO:0046872">
    <property type="term" value="F:metal ion binding"/>
    <property type="evidence" value="ECO:0007669"/>
    <property type="project" value="UniProtKB-UniRule"/>
</dbReference>
<name>A0A484HKB3_9BACT</name>
<comment type="subunit">
    <text evidence="13">Monomer.</text>
</comment>
<evidence type="ECO:0000256" key="10">
    <source>
        <dbReference type="PIRSR" id="PIRSR601233-1"/>
    </source>
</evidence>
<evidence type="ECO:0000256" key="12">
    <source>
        <dbReference type="PIRSR" id="PIRSR601233-3"/>
    </source>
</evidence>
<protein>
    <recommendedName>
        <fullName evidence="13">tRNA-splicing ligase RtcB</fullName>
        <ecNumber evidence="13">6.5.1.-</ecNumber>
    </recommendedName>
</protein>
<dbReference type="EC" id="6.5.1.-" evidence="13"/>
<feature type="binding site" evidence="11">
    <location>
        <begin position="404"/>
        <end position="407"/>
    </location>
    <ligand>
        <name>GMP</name>
        <dbReference type="ChEBI" id="CHEBI:58115"/>
    </ligand>
</feature>
<dbReference type="EMBL" id="CAACVI010000012">
    <property type="protein sequence ID" value="VEN73689.1"/>
    <property type="molecule type" value="Genomic_DNA"/>
</dbReference>
<dbReference type="GO" id="GO:0005525">
    <property type="term" value="F:GTP binding"/>
    <property type="evidence" value="ECO:0007669"/>
    <property type="project" value="UniProtKB-KW"/>
</dbReference>
<keyword evidence="3 12" id="KW-0479">Metal-binding</keyword>
<dbReference type="FunFam" id="3.90.1860.10:FF:000001">
    <property type="entry name" value="tRNA-splicing ligase RtcB homolog"/>
    <property type="match status" value="1"/>
</dbReference>
<keyword evidence="6 11" id="KW-0342">GTP-binding</keyword>
<feature type="binding site" evidence="11">
    <location>
        <begin position="378"/>
        <end position="381"/>
    </location>
    <ligand>
        <name>GMP</name>
        <dbReference type="ChEBI" id="CHEBI:58115"/>
    </ligand>
</feature>
<proteinExistence type="inferred from homology"/>
<dbReference type="GO" id="GO:0006396">
    <property type="term" value="P:RNA processing"/>
    <property type="evidence" value="ECO:0007669"/>
    <property type="project" value="InterPro"/>
</dbReference>
<feature type="binding site" evidence="11">
    <location>
        <begin position="329"/>
        <end position="330"/>
    </location>
    <ligand>
        <name>GMP</name>
        <dbReference type="ChEBI" id="CHEBI:58115"/>
    </ligand>
</feature>
<dbReference type="AlphaFoldDB" id="A0A484HKB3"/>
<dbReference type="PANTHER" id="PTHR11118">
    <property type="entry name" value="RNA-SPLICING LIGASE RTCB HOMOLOG"/>
    <property type="match status" value="1"/>
</dbReference>
<dbReference type="PANTHER" id="PTHR11118:SF1">
    <property type="entry name" value="RNA-SPLICING LIGASE RTCB HOMOLOG"/>
    <property type="match status" value="1"/>
</dbReference>
<comment type="catalytic activity">
    <reaction evidence="8">
        <text>a 3'-end 3'-phospho-ribonucleotide-RNA + a 5'-end dephospho-ribonucleoside-RNA + GTP = a ribonucleotidyl-ribonucleotide-RNA + GMP + diphosphate</text>
        <dbReference type="Rhea" id="RHEA:68076"/>
        <dbReference type="Rhea" id="RHEA-COMP:10463"/>
        <dbReference type="Rhea" id="RHEA-COMP:13936"/>
        <dbReference type="Rhea" id="RHEA-COMP:17355"/>
        <dbReference type="ChEBI" id="CHEBI:33019"/>
        <dbReference type="ChEBI" id="CHEBI:37565"/>
        <dbReference type="ChEBI" id="CHEBI:58115"/>
        <dbReference type="ChEBI" id="CHEBI:83062"/>
        <dbReference type="ChEBI" id="CHEBI:138284"/>
        <dbReference type="ChEBI" id="CHEBI:173118"/>
        <dbReference type="EC" id="6.5.1.8"/>
    </reaction>
</comment>
<feature type="binding site" evidence="11">
    <location>
        <position position="385"/>
    </location>
    <ligand>
        <name>GMP</name>
        <dbReference type="ChEBI" id="CHEBI:58115"/>
    </ligand>
</feature>
<comment type="catalytic activity">
    <reaction evidence="9">
        <text>a 3'-end 2',3'-cyclophospho-ribonucleotide-RNA + a 5'-end dephospho-ribonucleoside-RNA + GTP + H2O = a ribonucleotidyl-ribonucleotide-RNA + GMP + diphosphate + H(+)</text>
        <dbReference type="Rhea" id="RHEA:68080"/>
        <dbReference type="Rhea" id="RHEA-COMP:10464"/>
        <dbReference type="Rhea" id="RHEA-COMP:13936"/>
        <dbReference type="Rhea" id="RHEA-COMP:17355"/>
        <dbReference type="ChEBI" id="CHEBI:15377"/>
        <dbReference type="ChEBI" id="CHEBI:15378"/>
        <dbReference type="ChEBI" id="CHEBI:33019"/>
        <dbReference type="ChEBI" id="CHEBI:37565"/>
        <dbReference type="ChEBI" id="CHEBI:58115"/>
        <dbReference type="ChEBI" id="CHEBI:83064"/>
        <dbReference type="ChEBI" id="CHEBI:138284"/>
        <dbReference type="ChEBI" id="CHEBI:173118"/>
        <dbReference type="EC" id="6.5.1.8"/>
    </reaction>
</comment>
<evidence type="ECO:0000256" key="4">
    <source>
        <dbReference type="ARBA" id="ARBA00022741"/>
    </source>
</evidence>
<evidence type="ECO:0000256" key="11">
    <source>
        <dbReference type="PIRSR" id="PIRSR601233-2"/>
    </source>
</evidence>
<dbReference type="Pfam" id="PF01139">
    <property type="entry name" value="RtcB"/>
    <property type="match status" value="1"/>
</dbReference>
<feature type="active site" description="GMP-histidine intermediate" evidence="10">
    <location>
        <position position="404"/>
    </location>
</feature>
<dbReference type="GO" id="GO:0170057">
    <property type="term" value="F:RNA ligase (GTP) activity"/>
    <property type="evidence" value="ECO:0007669"/>
    <property type="project" value="UniProtKB-EC"/>
</dbReference>
<keyword evidence="2 13" id="KW-0436">Ligase</keyword>
<evidence type="ECO:0000256" key="5">
    <source>
        <dbReference type="ARBA" id="ARBA00022800"/>
    </source>
</evidence>
<evidence type="ECO:0000256" key="6">
    <source>
        <dbReference type="ARBA" id="ARBA00023134"/>
    </source>
</evidence>
<feature type="binding site" evidence="11">
    <location>
        <begin position="202"/>
        <end position="206"/>
    </location>
    <ligand>
        <name>GMP</name>
        <dbReference type="ChEBI" id="CHEBI:58115"/>
    </ligand>
</feature>
<accession>A0A484HKB3</accession>
<keyword evidence="4 11" id="KW-0547">Nucleotide-binding</keyword>
<comment type="cofactor">
    <cofactor evidence="12 13">
        <name>Mn(2+)</name>
        <dbReference type="ChEBI" id="CHEBI:29035"/>
    </cofactor>
    <text evidence="12 13">Binds 2 manganese ions per subunit.</text>
</comment>
<dbReference type="GO" id="GO:0003972">
    <property type="term" value="F:RNA ligase (ATP) activity"/>
    <property type="evidence" value="ECO:0007669"/>
    <property type="project" value="TreeGrafter"/>
</dbReference>
<keyword evidence="5" id="KW-0692">RNA repair</keyword>
<feature type="binding site" evidence="12">
    <location>
        <position position="95"/>
    </location>
    <ligand>
        <name>Mn(2+)</name>
        <dbReference type="ChEBI" id="CHEBI:29035"/>
        <label>1</label>
    </ligand>
</feature>
<feature type="binding site" evidence="12">
    <location>
        <position position="329"/>
    </location>
    <ligand>
        <name>Mn(2+)</name>
        <dbReference type="ChEBI" id="CHEBI:29035"/>
        <label>2</label>
    </ligand>
</feature>
<gene>
    <name evidence="13 15" type="primary">rtcB</name>
    <name evidence="15" type="ORF">EPICR_20156</name>
</gene>
<reference evidence="15" key="1">
    <citation type="submission" date="2019-01" db="EMBL/GenBank/DDBJ databases">
        <authorList>
            <consortium name="Genoscope - CEA"/>
            <person name="William W."/>
        </authorList>
    </citation>
    <scope>NUCLEOTIDE SEQUENCE</scope>
    <source>
        <strain evidence="15">CR-1</strain>
    </source>
</reference>
<evidence type="ECO:0000256" key="1">
    <source>
        <dbReference type="ARBA" id="ARBA00008071"/>
    </source>
</evidence>
<evidence type="ECO:0000256" key="2">
    <source>
        <dbReference type="ARBA" id="ARBA00022598"/>
    </source>
</evidence>
<feature type="region of interest" description="Disordered" evidence="14">
    <location>
        <begin position="166"/>
        <end position="185"/>
    </location>
</feature>
<comment type="similarity">
    <text evidence="1 13">Belongs to the RtcB family.</text>
</comment>
<evidence type="ECO:0000256" key="9">
    <source>
        <dbReference type="ARBA" id="ARBA00049514"/>
    </source>
</evidence>
<dbReference type="GO" id="GO:0042245">
    <property type="term" value="P:RNA repair"/>
    <property type="evidence" value="ECO:0007669"/>
    <property type="project" value="UniProtKB-KW"/>
</dbReference>
<evidence type="ECO:0000256" key="7">
    <source>
        <dbReference type="ARBA" id="ARBA00023211"/>
    </source>
</evidence>
<evidence type="ECO:0000256" key="3">
    <source>
        <dbReference type="ARBA" id="ARBA00022723"/>
    </source>
</evidence>
<dbReference type="SUPFAM" id="SSF103365">
    <property type="entry name" value="Hypothetical protein PH1602"/>
    <property type="match status" value="1"/>
</dbReference>
<evidence type="ECO:0000313" key="15">
    <source>
        <dbReference type="EMBL" id="VEN73689.1"/>
    </source>
</evidence>
<evidence type="ECO:0000256" key="13">
    <source>
        <dbReference type="RuleBase" id="RU371113"/>
    </source>
</evidence>
<feature type="binding site" evidence="11">
    <location>
        <position position="480"/>
    </location>
    <ligand>
        <name>GMP</name>
        <dbReference type="ChEBI" id="CHEBI:58115"/>
    </ligand>
</feature>
<evidence type="ECO:0000256" key="8">
    <source>
        <dbReference type="ARBA" id="ARBA00047746"/>
    </source>
</evidence>